<dbReference type="Proteomes" id="UP001236369">
    <property type="component" value="Unassembled WGS sequence"/>
</dbReference>
<keyword evidence="1" id="KW-0812">Transmembrane</keyword>
<dbReference type="RefSeq" id="WP_238252471.1">
    <property type="nucleotide sequence ID" value="NZ_BPQX01000055.1"/>
</dbReference>
<gene>
    <name evidence="2" type="ORF">QO016_003219</name>
</gene>
<evidence type="ECO:0000313" key="3">
    <source>
        <dbReference type="Proteomes" id="UP001236369"/>
    </source>
</evidence>
<organism evidence="2 3">
    <name type="scientific">Methylobacterium persicinum</name>
    <dbReference type="NCBI Taxonomy" id="374426"/>
    <lineage>
        <taxon>Bacteria</taxon>
        <taxon>Pseudomonadati</taxon>
        <taxon>Pseudomonadota</taxon>
        <taxon>Alphaproteobacteria</taxon>
        <taxon>Hyphomicrobiales</taxon>
        <taxon>Methylobacteriaceae</taxon>
        <taxon>Methylobacterium</taxon>
    </lineage>
</organism>
<accession>A0ABU0HQC5</accession>
<dbReference type="EMBL" id="JAUSVV010000007">
    <property type="protein sequence ID" value="MDQ0443714.1"/>
    <property type="molecule type" value="Genomic_DNA"/>
</dbReference>
<reference evidence="2 3" key="1">
    <citation type="submission" date="2023-07" db="EMBL/GenBank/DDBJ databases">
        <title>Genomic Encyclopedia of Type Strains, Phase IV (KMG-IV): sequencing the most valuable type-strain genomes for metagenomic binning, comparative biology and taxonomic classification.</title>
        <authorList>
            <person name="Goeker M."/>
        </authorList>
    </citation>
    <scope>NUCLEOTIDE SEQUENCE [LARGE SCALE GENOMIC DNA]</scope>
    <source>
        <strain evidence="2 3">DSM 19562</strain>
    </source>
</reference>
<feature type="transmembrane region" description="Helical" evidence="1">
    <location>
        <begin position="7"/>
        <end position="26"/>
    </location>
</feature>
<evidence type="ECO:0008006" key="4">
    <source>
        <dbReference type="Google" id="ProtNLM"/>
    </source>
</evidence>
<proteinExistence type="predicted"/>
<evidence type="ECO:0000313" key="2">
    <source>
        <dbReference type="EMBL" id="MDQ0443714.1"/>
    </source>
</evidence>
<name>A0ABU0HQC5_9HYPH</name>
<comment type="caution">
    <text evidence="2">The sequence shown here is derived from an EMBL/GenBank/DDBJ whole genome shotgun (WGS) entry which is preliminary data.</text>
</comment>
<protein>
    <recommendedName>
        <fullName evidence="4">Nicotinamide riboside transporter PnuC</fullName>
    </recommendedName>
</protein>
<keyword evidence="1" id="KW-1133">Transmembrane helix</keyword>
<feature type="transmembrane region" description="Helical" evidence="1">
    <location>
        <begin position="32"/>
        <end position="50"/>
    </location>
</feature>
<keyword evidence="3" id="KW-1185">Reference proteome</keyword>
<keyword evidence="1" id="KW-0472">Membrane</keyword>
<sequence>MVVSSHWVVRWFGWLNLAGVITTLIVKGYAFTSVWCLYAAAASVILYSQFRARRIAIPQADPAGASEAA</sequence>
<evidence type="ECO:0000256" key="1">
    <source>
        <dbReference type="SAM" id="Phobius"/>
    </source>
</evidence>